<dbReference type="InterPro" id="IPR003593">
    <property type="entry name" value="AAA+_ATPase"/>
</dbReference>
<dbReference type="Gene3D" id="1.10.8.60">
    <property type="match status" value="1"/>
</dbReference>
<dbReference type="PROSITE" id="PS00674">
    <property type="entry name" value="AAA"/>
    <property type="match status" value="1"/>
</dbReference>
<dbReference type="InterPro" id="IPR003959">
    <property type="entry name" value="ATPase_AAA_core"/>
</dbReference>
<dbReference type="InterPro" id="IPR027417">
    <property type="entry name" value="P-loop_NTPase"/>
</dbReference>
<dbReference type="SUPFAM" id="SSF140990">
    <property type="entry name" value="FtsH protease domain-like"/>
    <property type="match status" value="1"/>
</dbReference>
<dbReference type="SUPFAM" id="SSF52540">
    <property type="entry name" value="P-loop containing nucleoside triphosphate hydrolases"/>
    <property type="match status" value="1"/>
</dbReference>
<dbReference type="Gene3D" id="3.40.50.300">
    <property type="entry name" value="P-loop containing nucleotide triphosphate hydrolases"/>
    <property type="match status" value="1"/>
</dbReference>
<name>A0ABV7X0H6_9HYPH</name>
<keyword evidence="1" id="KW-0067">ATP-binding</keyword>
<dbReference type="CDD" id="cd19481">
    <property type="entry name" value="RecA-like_protease"/>
    <property type="match status" value="1"/>
</dbReference>
<accession>A0ABV7X0H6</accession>
<dbReference type="Pfam" id="PF01434">
    <property type="entry name" value="Peptidase_M41"/>
    <property type="match status" value="1"/>
</dbReference>
<gene>
    <name evidence="4" type="ORF">ACFOOL_05870</name>
</gene>
<feature type="region of interest" description="Disordered" evidence="2">
    <location>
        <begin position="1"/>
        <end position="21"/>
    </location>
</feature>
<proteinExistence type="inferred from homology"/>
<evidence type="ECO:0000256" key="1">
    <source>
        <dbReference type="RuleBase" id="RU003651"/>
    </source>
</evidence>
<dbReference type="Proteomes" id="UP001595613">
    <property type="component" value="Unassembled WGS sequence"/>
</dbReference>
<reference evidence="5" key="1">
    <citation type="journal article" date="2019" name="Int. J. Syst. Evol. Microbiol.">
        <title>The Global Catalogue of Microorganisms (GCM) 10K type strain sequencing project: providing services to taxonomists for standard genome sequencing and annotation.</title>
        <authorList>
            <consortium name="The Broad Institute Genomics Platform"/>
            <consortium name="The Broad Institute Genome Sequencing Center for Infectious Disease"/>
            <person name="Wu L."/>
            <person name="Ma J."/>
        </authorList>
    </citation>
    <scope>NUCLEOTIDE SEQUENCE [LARGE SCALE GENOMIC DNA]</scope>
    <source>
        <strain evidence="5">KCTC 42281</strain>
    </source>
</reference>
<dbReference type="EMBL" id="JBHRYD010000001">
    <property type="protein sequence ID" value="MFC3704281.1"/>
    <property type="molecule type" value="Genomic_DNA"/>
</dbReference>
<evidence type="ECO:0000313" key="5">
    <source>
        <dbReference type="Proteomes" id="UP001595613"/>
    </source>
</evidence>
<comment type="similarity">
    <text evidence="1">Belongs to the AAA ATPase family.</text>
</comment>
<dbReference type="RefSeq" id="WP_380095749.1">
    <property type="nucleotide sequence ID" value="NZ_JBHRYD010000001.1"/>
</dbReference>
<feature type="domain" description="AAA+ ATPase" evidence="3">
    <location>
        <begin position="248"/>
        <end position="390"/>
    </location>
</feature>
<dbReference type="InterPro" id="IPR000642">
    <property type="entry name" value="Peptidase_M41"/>
</dbReference>
<protein>
    <submittedName>
        <fullName evidence="4">AAA family ATPase</fullName>
    </submittedName>
</protein>
<dbReference type="PANTHER" id="PTHR23076:SF97">
    <property type="entry name" value="ATP-DEPENDENT ZINC METALLOPROTEASE YME1L1"/>
    <property type="match status" value="1"/>
</dbReference>
<dbReference type="Pfam" id="PF00004">
    <property type="entry name" value="AAA"/>
    <property type="match status" value="1"/>
</dbReference>
<dbReference type="InterPro" id="IPR003960">
    <property type="entry name" value="ATPase_AAA_CS"/>
</dbReference>
<feature type="compositionally biased region" description="Polar residues" evidence="2">
    <location>
        <begin position="1"/>
        <end position="15"/>
    </location>
</feature>
<keyword evidence="1" id="KW-0547">Nucleotide-binding</keyword>
<dbReference type="Gene3D" id="1.20.58.760">
    <property type="entry name" value="Peptidase M41"/>
    <property type="match status" value="1"/>
</dbReference>
<dbReference type="SMART" id="SM00382">
    <property type="entry name" value="AAA"/>
    <property type="match status" value="1"/>
</dbReference>
<comment type="caution">
    <text evidence="4">The sequence shown here is derived from an EMBL/GenBank/DDBJ whole genome shotgun (WGS) entry which is preliminary data.</text>
</comment>
<dbReference type="PANTHER" id="PTHR23076">
    <property type="entry name" value="METALLOPROTEASE M41 FTSH"/>
    <property type="match status" value="1"/>
</dbReference>
<sequence>MSLNTLNRPTHTQSRQDPELDDDQFESELAAIGGVQTAIARVMIDAALTPKARQILFSRSAFVVVIQVPAAEWCEAVGLAVSGMNSSVRIRSVTKRARGGEPELKDAILSDSRGDIRGLAIITHDPAGLLTRVQLGAADAVVTLPKPNGTLVSRMIKRVTGQKPRSLTDADVEELGFHELAAAIRLGASAAESTQRLRRAKAQPKARLADTRIPRFEELPLTASARSFGEAILDDIESLRRGEITASQLQNAVLTGPPGTGKTLLAGAVARSAGWPFVTTTIGRWFTSTDGYLGGVMRGANDFFEELLRHHQAIGFIDELDSLPDRAAMSEKDREWWQPVVNSVLTGIDRVKASGRPVILLGASNFGDRLDAALVRPGRFDRLVPLLPPSTTEEIGAVFRYYLKSDLAQVDLVPLALLADGATPAAIEAWVKQARRSARRSNRPLALLDLTEAVAPKGNTPLSMLEACAVHEAGHAVIAHALGIPVRRVTIVPTAHARGTTTLDTATVPQTRGGIETLVMVGLAGRSADEQMGSGASAGAEQDLRNATSLLASAHAAWGLGSYLSHRVGTGDPLELMRQDPALEQQVEQDLQRLKGKVDKMVSARRDAIMYVAKALLEARVLNAADLEQSIEASGSSPALFGDDFLAGHAASKP</sequence>
<dbReference type="InterPro" id="IPR037219">
    <property type="entry name" value="Peptidase_M41-like"/>
</dbReference>
<evidence type="ECO:0000313" key="4">
    <source>
        <dbReference type="EMBL" id="MFC3704281.1"/>
    </source>
</evidence>
<evidence type="ECO:0000259" key="3">
    <source>
        <dbReference type="SMART" id="SM00382"/>
    </source>
</evidence>
<organism evidence="4 5">
    <name type="scientific">Devosia honganensis</name>
    <dbReference type="NCBI Taxonomy" id="1610527"/>
    <lineage>
        <taxon>Bacteria</taxon>
        <taxon>Pseudomonadati</taxon>
        <taxon>Pseudomonadota</taxon>
        <taxon>Alphaproteobacteria</taxon>
        <taxon>Hyphomicrobiales</taxon>
        <taxon>Devosiaceae</taxon>
        <taxon>Devosia</taxon>
    </lineage>
</organism>
<evidence type="ECO:0000256" key="2">
    <source>
        <dbReference type="SAM" id="MobiDB-lite"/>
    </source>
</evidence>
<keyword evidence="5" id="KW-1185">Reference proteome</keyword>